<proteinExistence type="predicted"/>
<dbReference type="Proteomes" id="UP000799767">
    <property type="component" value="Unassembled WGS sequence"/>
</dbReference>
<sequence>MATLPSTSQTQILHAYRRLLKASLRAIQYAKPARYTALQHLRDAFRLSPASAYDEISITRTLEFLDHAAKTRGLEHRIVKNLVRVWGERRALVYSSGNVRREVLALRREAYDDFDRTVANLNESLGLCIK</sequence>
<organism evidence="1 2">
    <name type="scientific">Neohortaea acidophila</name>
    <dbReference type="NCBI Taxonomy" id="245834"/>
    <lineage>
        <taxon>Eukaryota</taxon>
        <taxon>Fungi</taxon>
        <taxon>Dikarya</taxon>
        <taxon>Ascomycota</taxon>
        <taxon>Pezizomycotina</taxon>
        <taxon>Dothideomycetes</taxon>
        <taxon>Dothideomycetidae</taxon>
        <taxon>Mycosphaerellales</taxon>
        <taxon>Teratosphaeriaceae</taxon>
        <taxon>Neohortaea</taxon>
    </lineage>
</organism>
<name>A0A6A6Q3I6_9PEZI</name>
<reference evidence="1" key="1">
    <citation type="journal article" date="2020" name="Stud. Mycol.">
        <title>101 Dothideomycetes genomes: a test case for predicting lifestyles and emergence of pathogens.</title>
        <authorList>
            <person name="Haridas S."/>
            <person name="Albert R."/>
            <person name="Binder M."/>
            <person name="Bloem J."/>
            <person name="Labutti K."/>
            <person name="Salamov A."/>
            <person name="Andreopoulos B."/>
            <person name="Baker S."/>
            <person name="Barry K."/>
            <person name="Bills G."/>
            <person name="Bluhm B."/>
            <person name="Cannon C."/>
            <person name="Castanera R."/>
            <person name="Culley D."/>
            <person name="Daum C."/>
            <person name="Ezra D."/>
            <person name="Gonzalez J."/>
            <person name="Henrissat B."/>
            <person name="Kuo A."/>
            <person name="Liang C."/>
            <person name="Lipzen A."/>
            <person name="Lutzoni F."/>
            <person name="Magnuson J."/>
            <person name="Mondo S."/>
            <person name="Nolan M."/>
            <person name="Ohm R."/>
            <person name="Pangilinan J."/>
            <person name="Park H.-J."/>
            <person name="Ramirez L."/>
            <person name="Alfaro M."/>
            <person name="Sun H."/>
            <person name="Tritt A."/>
            <person name="Yoshinaga Y."/>
            <person name="Zwiers L.-H."/>
            <person name="Turgeon B."/>
            <person name="Goodwin S."/>
            <person name="Spatafora J."/>
            <person name="Crous P."/>
            <person name="Grigoriev I."/>
        </authorList>
    </citation>
    <scope>NUCLEOTIDE SEQUENCE</scope>
    <source>
        <strain evidence="1">CBS 113389</strain>
    </source>
</reference>
<dbReference type="GeneID" id="54479793"/>
<accession>A0A6A6Q3I6</accession>
<evidence type="ECO:0000313" key="1">
    <source>
        <dbReference type="EMBL" id="KAF2486855.1"/>
    </source>
</evidence>
<keyword evidence="2" id="KW-1185">Reference proteome</keyword>
<evidence type="ECO:0000313" key="2">
    <source>
        <dbReference type="Proteomes" id="UP000799767"/>
    </source>
</evidence>
<dbReference type="OrthoDB" id="4392610at2759"/>
<dbReference type="RefSeq" id="XP_033593424.1">
    <property type="nucleotide sequence ID" value="XM_033738792.1"/>
</dbReference>
<gene>
    <name evidence="1" type="ORF">BDY17DRAFT_87314</name>
</gene>
<protein>
    <recommendedName>
        <fullName evidence="3">DUF1763-domain-containing protein</fullName>
    </recommendedName>
</protein>
<evidence type="ECO:0008006" key="3">
    <source>
        <dbReference type="Google" id="ProtNLM"/>
    </source>
</evidence>
<dbReference type="EMBL" id="MU001632">
    <property type="protein sequence ID" value="KAF2486855.1"/>
    <property type="molecule type" value="Genomic_DNA"/>
</dbReference>
<dbReference type="AlphaFoldDB" id="A0A6A6Q3I6"/>